<feature type="non-terminal residue" evidence="1">
    <location>
        <position position="58"/>
    </location>
</feature>
<proteinExistence type="predicted"/>
<evidence type="ECO:0000313" key="1">
    <source>
        <dbReference type="EMBL" id="KAF9521999.1"/>
    </source>
</evidence>
<organism evidence="1 2">
    <name type="scientific">Crepidotus variabilis</name>
    <dbReference type="NCBI Taxonomy" id="179855"/>
    <lineage>
        <taxon>Eukaryota</taxon>
        <taxon>Fungi</taxon>
        <taxon>Dikarya</taxon>
        <taxon>Basidiomycota</taxon>
        <taxon>Agaricomycotina</taxon>
        <taxon>Agaricomycetes</taxon>
        <taxon>Agaricomycetidae</taxon>
        <taxon>Agaricales</taxon>
        <taxon>Agaricineae</taxon>
        <taxon>Crepidotaceae</taxon>
        <taxon>Crepidotus</taxon>
    </lineage>
</organism>
<sequence>MIDDDNITEASAFPLAFGIAYKKSTVANYKRFWKKSPQDFRSAFLSLGDDPKASWKNF</sequence>
<gene>
    <name evidence="1" type="ORF">CPB83DRAFT_777751</name>
</gene>
<keyword evidence="2" id="KW-1185">Reference proteome</keyword>
<evidence type="ECO:0000313" key="2">
    <source>
        <dbReference type="Proteomes" id="UP000807306"/>
    </source>
</evidence>
<protein>
    <submittedName>
        <fullName evidence="1">Uncharacterized protein</fullName>
    </submittedName>
</protein>
<dbReference type="Proteomes" id="UP000807306">
    <property type="component" value="Unassembled WGS sequence"/>
</dbReference>
<accession>A0A9P6E3S1</accession>
<dbReference type="AlphaFoldDB" id="A0A9P6E3S1"/>
<name>A0A9P6E3S1_9AGAR</name>
<reference evidence="1" key="1">
    <citation type="submission" date="2020-11" db="EMBL/GenBank/DDBJ databases">
        <authorList>
            <consortium name="DOE Joint Genome Institute"/>
            <person name="Ahrendt S."/>
            <person name="Riley R."/>
            <person name="Andreopoulos W."/>
            <person name="Labutti K."/>
            <person name="Pangilinan J."/>
            <person name="Ruiz-Duenas F.J."/>
            <person name="Barrasa J.M."/>
            <person name="Sanchez-Garcia M."/>
            <person name="Camarero S."/>
            <person name="Miyauchi S."/>
            <person name="Serrano A."/>
            <person name="Linde D."/>
            <person name="Babiker R."/>
            <person name="Drula E."/>
            <person name="Ayuso-Fernandez I."/>
            <person name="Pacheco R."/>
            <person name="Padilla G."/>
            <person name="Ferreira P."/>
            <person name="Barriuso J."/>
            <person name="Kellner H."/>
            <person name="Castanera R."/>
            <person name="Alfaro M."/>
            <person name="Ramirez L."/>
            <person name="Pisabarro A.G."/>
            <person name="Kuo A."/>
            <person name="Tritt A."/>
            <person name="Lipzen A."/>
            <person name="He G."/>
            <person name="Yan M."/>
            <person name="Ng V."/>
            <person name="Cullen D."/>
            <person name="Martin F."/>
            <person name="Rosso M.-N."/>
            <person name="Henrissat B."/>
            <person name="Hibbett D."/>
            <person name="Martinez A.T."/>
            <person name="Grigoriev I.V."/>
        </authorList>
    </citation>
    <scope>NUCLEOTIDE SEQUENCE</scope>
    <source>
        <strain evidence="1">CBS 506.95</strain>
    </source>
</reference>
<dbReference type="OrthoDB" id="128308at2759"/>
<comment type="caution">
    <text evidence="1">The sequence shown here is derived from an EMBL/GenBank/DDBJ whole genome shotgun (WGS) entry which is preliminary data.</text>
</comment>
<dbReference type="EMBL" id="MU157967">
    <property type="protein sequence ID" value="KAF9521999.1"/>
    <property type="molecule type" value="Genomic_DNA"/>
</dbReference>